<feature type="domain" description="AMIN-like" evidence="1">
    <location>
        <begin position="39"/>
        <end position="166"/>
    </location>
</feature>
<evidence type="ECO:0000313" key="2">
    <source>
        <dbReference type="EMBL" id="QCY48067.1"/>
    </source>
</evidence>
<dbReference type="InterPro" id="IPR056303">
    <property type="entry name" value="AMIN-like"/>
</dbReference>
<organism evidence="2 3">
    <name type="scientific">Glutamicibacter creatinolyticus</name>
    <dbReference type="NCBI Taxonomy" id="162496"/>
    <lineage>
        <taxon>Bacteria</taxon>
        <taxon>Bacillati</taxon>
        <taxon>Actinomycetota</taxon>
        <taxon>Actinomycetes</taxon>
        <taxon>Micrococcales</taxon>
        <taxon>Micrococcaceae</taxon>
        <taxon>Glutamicibacter</taxon>
    </lineage>
</organism>
<evidence type="ECO:0000259" key="1">
    <source>
        <dbReference type="Pfam" id="PF24837"/>
    </source>
</evidence>
<dbReference type="Pfam" id="PF24837">
    <property type="entry name" value="AMIN-like"/>
    <property type="match status" value="1"/>
</dbReference>
<dbReference type="KEGG" id="gcr:GcLGCM259_2360"/>
<dbReference type="EMBL" id="CP034412">
    <property type="protein sequence ID" value="QCY48067.1"/>
    <property type="molecule type" value="Genomic_DNA"/>
</dbReference>
<dbReference type="Proteomes" id="UP000307000">
    <property type="component" value="Chromosome"/>
</dbReference>
<gene>
    <name evidence="2" type="ORF">GcLGCM259_2360</name>
</gene>
<name>A0A5B7WVZ1_9MICC</name>
<sequence>MAPSATAVSVPAASPATACATVYWGSLTKTVSTHARSTSVDDVRTGRHACFDRLVIDLTGKKTGYTVKYVNALYAPGSGKKVTLRGGATLSITVNAPAYNSKGQPTYNPGATIRSLDYTTFRQLAYLGSFEGQTDWGLSTRARLPMRAFTLDGPGTGSRLVIDVAHHW</sequence>
<protein>
    <recommendedName>
        <fullName evidence="1">AMIN-like domain-containing protein</fullName>
    </recommendedName>
</protein>
<reference evidence="2 3" key="1">
    <citation type="submission" date="2018-12" db="EMBL/GenBank/DDBJ databases">
        <title>Complete Genome Sequence of Glutamicibacter creatinolyticus strain LGCM259,isolated from an abscess of a 12-year-old mare in Italy.</title>
        <authorList>
            <person name="Santos R.G."/>
            <person name="Silva A.L."/>
            <person name="Seyffert N."/>
            <person name="Castro T.L.P."/>
            <person name="Attili A.R."/>
            <person name="Rifici C."/>
            <person name="Mazzullo G."/>
            <person name="Brenig B."/>
            <person name="Venanzi F."/>
            <person name="Azevedo V."/>
        </authorList>
    </citation>
    <scope>NUCLEOTIDE SEQUENCE [LARGE SCALE GENOMIC DNA]</scope>
    <source>
        <strain evidence="2 3">LGCM 259</strain>
    </source>
</reference>
<keyword evidence="3" id="KW-1185">Reference proteome</keyword>
<proteinExistence type="predicted"/>
<evidence type="ECO:0000313" key="3">
    <source>
        <dbReference type="Proteomes" id="UP000307000"/>
    </source>
</evidence>
<dbReference type="AlphaFoldDB" id="A0A5B7WVZ1"/>
<accession>A0A5B7WVZ1</accession>